<dbReference type="Gene3D" id="3.80.10.10">
    <property type="entry name" value="Ribonuclease Inhibitor"/>
    <property type="match status" value="1"/>
</dbReference>
<name>A0A642UQQ8_DIURU</name>
<accession>A0A642UQQ8</accession>
<proteinExistence type="predicted"/>
<dbReference type="PROSITE" id="PS50181">
    <property type="entry name" value="FBOX"/>
    <property type="match status" value="1"/>
</dbReference>
<organism evidence="3 4">
    <name type="scientific">Diutina rugosa</name>
    <name type="common">Yeast</name>
    <name type="synonym">Candida rugosa</name>
    <dbReference type="NCBI Taxonomy" id="5481"/>
    <lineage>
        <taxon>Eukaryota</taxon>
        <taxon>Fungi</taxon>
        <taxon>Dikarya</taxon>
        <taxon>Ascomycota</taxon>
        <taxon>Saccharomycotina</taxon>
        <taxon>Pichiomycetes</taxon>
        <taxon>Debaryomycetaceae</taxon>
        <taxon>Diutina</taxon>
    </lineage>
</organism>
<dbReference type="AlphaFoldDB" id="A0A642UQQ8"/>
<protein>
    <recommendedName>
        <fullName evidence="2">F-box domain-containing protein</fullName>
    </recommendedName>
</protein>
<dbReference type="SUPFAM" id="SSF81383">
    <property type="entry name" value="F-box domain"/>
    <property type="match status" value="1"/>
</dbReference>
<keyword evidence="4" id="KW-1185">Reference proteome</keyword>
<evidence type="ECO:0000313" key="3">
    <source>
        <dbReference type="EMBL" id="KAA8903762.1"/>
    </source>
</evidence>
<gene>
    <name evidence="3" type="ORF">DIURU_002274</name>
</gene>
<evidence type="ECO:0000313" key="4">
    <source>
        <dbReference type="Proteomes" id="UP000449547"/>
    </source>
</evidence>
<evidence type="ECO:0000259" key="2">
    <source>
        <dbReference type="PROSITE" id="PS50181"/>
    </source>
</evidence>
<comment type="caution">
    <text evidence="3">The sequence shown here is derived from an EMBL/GenBank/DDBJ whole genome shotgun (WGS) entry which is preliminary data.</text>
</comment>
<dbReference type="InterPro" id="IPR036047">
    <property type="entry name" value="F-box-like_dom_sf"/>
</dbReference>
<dbReference type="EMBL" id="SWFT01000066">
    <property type="protein sequence ID" value="KAA8903762.1"/>
    <property type="molecule type" value="Genomic_DNA"/>
</dbReference>
<dbReference type="InterPro" id="IPR032675">
    <property type="entry name" value="LRR_dom_sf"/>
</dbReference>
<reference evidence="3 4" key="1">
    <citation type="submission" date="2019-07" db="EMBL/GenBank/DDBJ databases">
        <title>Genome assembly of two rare yeast pathogens: Diutina rugosa and Trichomonascus ciferrii.</title>
        <authorList>
            <person name="Mixao V."/>
            <person name="Saus E."/>
            <person name="Hansen A."/>
            <person name="Lass-Flor C."/>
            <person name="Gabaldon T."/>
        </authorList>
    </citation>
    <scope>NUCLEOTIDE SEQUENCE [LARGE SCALE GENOMIC DNA]</scope>
    <source>
        <strain evidence="3 4">CBS 613</strain>
    </source>
</reference>
<dbReference type="Proteomes" id="UP000449547">
    <property type="component" value="Unassembled WGS sequence"/>
</dbReference>
<feature type="region of interest" description="Disordered" evidence="1">
    <location>
        <begin position="1"/>
        <end position="24"/>
    </location>
</feature>
<evidence type="ECO:0000256" key="1">
    <source>
        <dbReference type="SAM" id="MobiDB-lite"/>
    </source>
</evidence>
<sequence length="492" mass="55270">MSMLVMSLSPSESPDKRWKSAPPTSSPKVASGLLALPQEVLVAIAGLLNQYDALSLGRTCRRLSKVAKLRICHDVVVDPEYSMFDNADELGIHHTFINSGYSLEKFFHSDSARLVRHLKVTLPPDFNVWANHDDMVNFFSITKLSSIEWLGEGWSSHFSRGLSDTAQLKVSCKELFPPPMIPTTLKWQSFQSTSNLRKHLAHINLAYCRDLWLCRQNTLDCGTLFPNVDDLMVTSTAHHIVSKWYDIQLDTIASLPPLPRLTSLSLEDVVVVASDAHLLASTLPHLTRLRLLAVSECRLREGEAGNVSFLTLIAPYLGNLKQLALDYRQPVIDSVPEFLRQMTQLQALDLTIRTNNTKTTQFDHYALPCTLTKLAIEVKQEVSAPDATSVQVTVAMPSPLIKMIEKLTQLESLRGNFTPNLAKFTKLQVLDVFGTPTPGLAMFDALLQLHHRVSGYFSDQPSLVYVRVNTEVFFRSRPRHGLNRWLDSQVRV</sequence>
<dbReference type="Pfam" id="PF12937">
    <property type="entry name" value="F-box-like"/>
    <property type="match status" value="1"/>
</dbReference>
<dbReference type="SUPFAM" id="SSF52047">
    <property type="entry name" value="RNI-like"/>
    <property type="match status" value="1"/>
</dbReference>
<dbReference type="OrthoDB" id="4024240at2759"/>
<dbReference type="RefSeq" id="XP_034012968.1">
    <property type="nucleotide sequence ID" value="XM_034154907.1"/>
</dbReference>
<dbReference type="VEuPathDB" id="FungiDB:DIURU_002274"/>
<dbReference type="InterPro" id="IPR001810">
    <property type="entry name" value="F-box_dom"/>
</dbReference>
<feature type="domain" description="F-box" evidence="2">
    <location>
        <begin position="30"/>
        <end position="68"/>
    </location>
</feature>
<dbReference type="GeneID" id="54780925"/>